<evidence type="ECO:0000256" key="13">
    <source>
        <dbReference type="ARBA" id="ARBA00022723"/>
    </source>
</evidence>
<dbReference type="Gene3D" id="1.10.1240.10">
    <property type="entry name" value="Methionine synthase domain"/>
    <property type="match status" value="1"/>
</dbReference>
<comment type="cofactor">
    <cofactor evidence="2 19">
        <name>Zn(2+)</name>
        <dbReference type="ChEBI" id="CHEBI:29105"/>
    </cofactor>
</comment>
<evidence type="ECO:0000313" key="27">
    <source>
        <dbReference type="Proteomes" id="UP000246114"/>
    </source>
</evidence>
<dbReference type="InterPro" id="IPR036724">
    <property type="entry name" value="Cobalamin-bd_sf"/>
</dbReference>
<dbReference type="InterPro" id="IPR036589">
    <property type="entry name" value="HCY_dom_sf"/>
</dbReference>
<keyword evidence="15" id="KW-0486">Methionine biosynthesis</keyword>
<comment type="function">
    <text evidence="17">Catalyzes the transfer of a methyl group from methyl-cobalamin to homocysteine, yielding enzyme-bound cob(I)alamin and methionine. Subsequently, remethylates the cofactor using methyltetrahydrofolate.</text>
</comment>
<evidence type="ECO:0000313" key="24">
    <source>
        <dbReference type="EMBL" id="PWL53007.1"/>
    </source>
</evidence>
<comment type="catalytic activity">
    <reaction evidence="1">
        <text>(6S)-5-methyl-5,6,7,8-tetrahydrofolate + L-homocysteine = (6S)-5,6,7,8-tetrahydrofolate + L-methionine</text>
        <dbReference type="Rhea" id="RHEA:11172"/>
        <dbReference type="ChEBI" id="CHEBI:18608"/>
        <dbReference type="ChEBI" id="CHEBI:57453"/>
        <dbReference type="ChEBI" id="CHEBI:57844"/>
        <dbReference type="ChEBI" id="CHEBI:58199"/>
        <dbReference type="EC" id="2.1.1.13"/>
    </reaction>
</comment>
<dbReference type="EMBL" id="QAMZ01000043">
    <property type="protein sequence ID" value="PWL53007.1"/>
    <property type="molecule type" value="Genomic_DNA"/>
</dbReference>
<keyword evidence="16" id="KW-0170">Cobalt</keyword>
<evidence type="ECO:0000256" key="17">
    <source>
        <dbReference type="ARBA" id="ARBA00025552"/>
    </source>
</evidence>
<evidence type="ECO:0000259" key="20">
    <source>
        <dbReference type="PROSITE" id="PS50970"/>
    </source>
</evidence>
<accession>A0A1I2MN04</accession>
<keyword evidence="11 19" id="KW-0808">Transferase</keyword>
<dbReference type="PROSITE" id="PS50970">
    <property type="entry name" value="HCY"/>
    <property type="match status" value="1"/>
</dbReference>
<dbReference type="GO" id="GO:0050667">
    <property type="term" value="P:homocysteine metabolic process"/>
    <property type="evidence" value="ECO:0007669"/>
    <property type="project" value="TreeGrafter"/>
</dbReference>
<dbReference type="SUPFAM" id="SSF52242">
    <property type="entry name" value="Cobalamin (vitamin B12)-binding domain"/>
    <property type="match status" value="1"/>
</dbReference>
<organism evidence="25 26">
    <name type="scientific">Clostridium cadaveris</name>
    <dbReference type="NCBI Taxonomy" id="1529"/>
    <lineage>
        <taxon>Bacteria</taxon>
        <taxon>Bacillati</taxon>
        <taxon>Bacillota</taxon>
        <taxon>Clostridia</taxon>
        <taxon>Eubacteriales</taxon>
        <taxon>Clostridiaceae</taxon>
        <taxon>Clostridium</taxon>
    </lineage>
</organism>
<dbReference type="STRING" id="1529.SAMN04487885_1164"/>
<dbReference type="PIRSF" id="PIRSF037472">
    <property type="entry name" value="DHPS_mtfrase"/>
    <property type="match status" value="1"/>
</dbReference>
<keyword evidence="26" id="KW-1185">Reference proteome</keyword>
<dbReference type="EC" id="2.1.1.13" evidence="6"/>
<dbReference type="GO" id="GO:0031419">
    <property type="term" value="F:cobalamin binding"/>
    <property type="evidence" value="ECO:0007669"/>
    <property type="project" value="UniProtKB-KW"/>
</dbReference>
<dbReference type="Proteomes" id="UP000246114">
    <property type="component" value="Unassembled WGS sequence"/>
</dbReference>
<evidence type="ECO:0000256" key="18">
    <source>
        <dbReference type="ARBA" id="ARBA00031040"/>
    </source>
</evidence>
<evidence type="ECO:0000256" key="11">
    <source>
        <dbReference type="ARBA" id="ARBA00022679"/>
    </source>
</evidence>
<dbReference type="Proteomes" id="UP000182135">
    <property type="component" value="Unassembled WGS sequence"/>
</dbReference>
<dbReference type="Pfam" id="PF02574">
    <property type="entry name" value="S-methyl_trans"/>
    <property type="match status" value="1"/>
</dbReference>
<evidence type="ECO:0000256" key="15">
    <source>
        <dbReference type="ARBA" id="ARBA00023167"/>
    </source>
</evidence>
<comment type="similarity">
    <text evidence="5">Belongs to the vitamin-B12 dependent methionine synthase family.</text>
</comment>
<evidence type="ECO:0000256" key="1">
    <source>
        <dbReference type="ARBA" id="ARBA00001700"/>
    </source>
</evidence>
<evidence type="ECO:0000256" key="10">
    <source>
        <dbReference type="ARBA" id="ARBA00022628"/>
    </source>
</evidence>
<evidence type="ECO:0000256" key="3">
    <source>
        <dbReference type="ARBA" id="ARBA00001956"/>
    </source>
</evidence>
<dbReference type="SUPFAM" id="SSF82282">
    <property type="entry name" value="Homocysteine S-methyltransferase"/>
    <property type="match status" value="1"/>
</dbReference>
<gene>
    <name evidence="24" type="ORF">DBY38_09030</name>
    <name evidence="25" type="ORF">SAMN04487885_1164</name>
</gene>
<evidence type="ECO:0000256" key="7">
    <source>
        <dbReference type="ARBA" id="ARBA00013998"/>
    </source>
</evidence>
<name>A0A1I2MN04_9CLOT</name>
<dbReference type="GO" id="GO:0008705">
    <property type="term" value="F:methionine synthase activity"/>
    <property type="evidence" value="ECO:0007669"/>
    <property type="project" value="UniProtKB-EC"/>
</dbReference>
<reference evidence="25 26" key="1">
    <citation type="submission" date="2016-10" db="EMBL/GenBank/DDBJ databases">
        <authorList>
            <person name="de Groot N.N."/>
        </authorList>
    </citation>
    <scope>NUCLEOTIDE SEQUENCE [LARGE SCALE GENOMIC DNA]</scope>
    <source>
        <strain evidence="25 26">NLAE-zl-G419</strain>
    </source>
</reference>
<evidence type="ECO:0000313" key="25">
    <source>
        <dbReference type="EMBL" id="SFF92945.1"/>
    </source>
</evidence>
<dbReference type="Pfam" id="PF02607">
    <property type="entry name" value="B12-binding_2"/>
    <property type="match status" value="1"/>
</dbReference>
<comment type="cofactor">
    <cofactor evidence="3">
        <name>methylcob(III)alamin</name>
        <dbReference type="ChEBI" id="CHEBI:28115"/>
    </cofactor>
</comment>
<evidence type="ECO:0000256" key="2">
    <source>
        <dbReference type="ARBA" id="ARBA00001947"/>
    </source>
</evidence>
<dbReference type="PANTHER" id="PTHR45833">
    <property type="entry name" value="METHIONINE SYNTHASE"/>
    <property type="match status" value="1"/>
</dbReference>
<dbReference type="Gene3D" id="3.20.20.330">
    <property type="entry name" value="Homocysteine-binding-like domain"/>
    <property type="match status" value="1"/>
</dbReference>
<feature type="domain" description="Hcy-binding" evidence="20">
    <location>
        <begin position="1"/>
        <end position="284"/>
    </location>
</feature>
<dbReference type="EMBL" id="FOOE01000016">
    <property type="protein sequence ID" value="SFF92945.1"/>
    <property type="molecule type" value="Genomic_DNA"/>
</dbReference>
<feature type="domain" description="Pterin-binding" evidence="21">
    <location>
        <begin position="313"/>
        <end position="557"/>
    </location>
</feature>
<comment type="pathway">
    <text evidence="4">Amino-acid biosynthesis; L-methionine biosynthesis via de novo pathway; L-methionine from L-homocysteine (MetH route): step 1/1.</text>
</comment>
<feature type="binding site" evidence="19">
    <location>
        <position position="270"/>
    </location>
    <ligand>
        <name>Zn(2+)</name>
        <dbReference type="ChEBI" id="CHEBI:29105"/>
    </ligand>
</feature>
<dbReference type="InterPro" id="IPR003759">
    <property type="entry name" value="Cbl-bd_cap"/>
</dbReference>
<dbReference type="InterPro" id="IPR000489">
    <property type="entry name" value="Pterin-binding_dom"/>
</dbReference>
<keyword evidence="9" id="KW-0028">Amino-acid biosynthesis</keyword>
<dbReference type="CDD" id="cd02070">
    <property type="entry name" value="corrinoid_protein_B12-BD"/>
    <property type="match status" value="1"/>
</dbReference>
<evidence type="ECO:0000256" key="5">
    <source>
        <dbReference type="ARBA" id="ARBA00010398"/>
    </source>
</evidence>
<reference evidence="24 27" key="2">
    <citation type="submission" date="2018-03" db="EMBL/GenBank/DDBJ databases">
        <title>The uncultured portion of the human microbiome is neutrally assembled.</title>
        <authorList>
            <person name="Jeraldo P."/>
            <person name="Boardman L."/>
            <person name="White B.A."/>
            <person name="Nelson H."/>
            <person name="Goldenfeld N."/>
            <person name="Chia N."/>
        </authorList>
    </citation>
    <scope>NUCLEOTIDE SEQUENCE [LARGE SCALE GENOMIC DNA]</scope>
    <source>
        <strain evidence="24">CIM:MAG 903</strain>
    </source>
</reference>
<evidence type="ECO:0000256" key="12">
    <source>
        <dbReference type="ARBA" id="ARBA00022691"/>
    </source>
</evidence>
<evidence type="ECO:0000256" key="14">
    <source>
        <dbReference type="ARBA" id="ARBA00022833"/>
    </source>
</evidence>
<keyword evidence="12" id="KW-0949">S-adenosyl-L-methionine</keyword>
<dbReference type="NCBIfam" id="NF005719">
    <property type="entry name" value="PRK07535.1"/>
    <property type="match status" value="1"/>
</dbReference>
<dbReference type="PROSITE" id="PS51332">
    <property type="entry name" value="B12_BINDING"/>
    <property type="match status" value="1"/>
</dbReference>
<feature type="binding site" evidence="19">
    <location>
        <position position="269"/>
    </location>
    <ligand>
        <name>Zn(2+)</name>
        <dbReference type="ChEBI" id="CHEBI:29105"/>
    </ligand>
</feature>
<dbReference type="GO" id="GO:0046653">
    <property type="term" value="P:tetrahydrofolate metabolic process"/>
    <property type="evidence" value="ECO:0007669"/>
    <property type="project" value="TreeGrafter"/>
</dbReference>
<dbReference type="SMART" id="SM01018">
    <property type="entry name" value="B12-binding_2"/>
    <property type="match status" value="1"/>
</dbReference>
<dbReference type="AlphaFoldDB" id="A0A1I2MN04"/>
<dbReference type="PANTHER" id="PTHR45833:SF1">
    <property type="entry name" value="METHIONINE SYNTHASE"/>
    <property type="match status" value="1"/>
</dbReference>
<evidence type="ECO:0000259" key="22">
    <source>
        <dbReference type="PROSITE" id="PS51332"/>
    </source>
</evidence>
<keyword evidence="10" id="KW-0846">Cobalamin</keyword>
<keyword evidence="14 19" id="KW-0862">Zinc</keyword>
<dbReference type="SUPFAM" id="SSF47644">
    <property type="entry name" value="Methionine synthase domain"/>
    <property type="match status" value="1"/>
</dbReference>
<dbReference type="GO" id="GO:0005829">
    <property type="term" value="C:cytosol"/>
    <property type="evidence" value="ECO:0007669"/>
    <property type="project" value="TreeGrafter"/>
</dbReference>
<sequence>MDLRSFLKDNILIFDGAMGTMLQNRGLKLGELPEVLNIENPDLIIDIHRAYINAGCNIITTNTFGANSLKMNGSGYDTKLIAERAIKNAEAAREDKFCYIAYDMGPLGELIEPMGTLRFDEAYNIFKDQVEVAARSGVDCILIETMTDLYEAKAAILAAKENSSLPIFCTMSFEKDGRTFTGCSPITMTTVFQGLGVDALGINCSLGPKDIYPLIKEVLRYSKVPVMVQPNLGLPKFIEGNTEFDVPITDFVEYGKKFIDEGVRIIGGCCGTTDIHIKALKESLEGIIFRAVKPSINKSIVCSATKSVEVNGVKIIGERINPTGKKFLKESLLQGKLDHVLKEAINQVEAGADILDVNVGLPGIDEAFIMEKAVREIQSIIDTPLQIDSNKPKVIERALRAYNGKAIVNSVNGDEDSMKAILPLVKKYGAAVIGLTLDHNGLPKTVEERIKIAERILERALEYGIAKEDVYIDCLTLTAAAQQKDVMYTVKALGIIREKLKVNTVLGVSNVSFGLPNRPLLNKTFLSGCLMNGLTLPIINPLDEEIMDTIKAYKVLAMEDVESKDYVAHYSNIPKRNSIEKLEDSRKHKDENLFKIIINGLRLEAKSASLELLKTKSPLTIVEEDIIPALDYVGCKYEKGEIFLPQLIQCAETVKEAFDIIKEKLSREGSETICNGTIVLATVKGDIHDIGKNIVKTLLENYGFKVIDLGKNVPYEEVAEAVRNSKAPLVGLSALMTTTVKSMEETIKLLRKTVPQCKIMVGGAVLTEDYAMAIGADFYAKDAKESVRIAQTLFNKI</sequence>
<dbReference type="InterPro" id="IPR050554">
    <property type="entry name" value="Met_Synthase/Corrinoid"/>
</dbReference>
<feature type="domain" description="B12-binding N-terminal" evidence="23">
    <location>
        <begin position="580"/>
        <end position="673"/>
    </location>
</feature>
<feature type="domain" description="B12-binding" evidence="22">
    <location>
        <begin position="675"/>
        <end position="797"/>
    </location>
</feature>
<dbReference type="SUPFAM" id="SSF51717">
    <property type="entry name" value="Dihydropteroate synthetase-like"/>
    <property type="match status" value="1"/>
</dbReference>
<dbReference type="PROSITE" id="PS50972">
    <property type="entry name" value="PTERIN_BINDING"/>
    <property type="match status" value="1"/>
</dbReference>
<feature type="binding site" evidence="19">
    <location>
        <position position="204"/>
    </location>
    <ligand>
        <name>Zn(2+)</name>
        <dbReference type="ChEBI" id="CHEBI:29105"/>
    </ligand>
</feature>
<evidence type="ECO:0000259" key="23">
    <source>
        <dbReference type="PROSITE" id="PS51337"/>
    </source>
</evidence>
<dbReference type="GO" id="GO:0046872">
    <property type="term" value="F:metal ion binding"/>
    <property type="evidence" value="ECO:0007669"/>
    <property type="project" value="UniProtKB-KW"/>
</dbReference>
<dbReference type="GeneID" id="90544538"/>
<dbReference type="Gene3D" id="3.40.50.280">
    <property type="entry name" value="Cobalamin-binding domain"/>
    <property type="match status" value="1"/>
</dbReference>
<evidence type="ECO:0000256" key="8">
    <source>
        <dbReference type="ARBA" id="ARBA00022603"/>
    </source>
</evidence>
<dbReference type="eggNOG" id="COG0646">
    <property type="taxonomic scope" value="Bacteria"/>
</dbReference>
<evidence type="ECO:0000256" key="16">
    <source>
        <dbReference type="ARBA" id="ARBA00023285"/>
    </source>
</evidence>
<dbReference type="Pfam" id="PF02310">
    <property type="entry name" value="B12-binding"/>
    <property type="match status" value="1"/>
</dbReference>
<dbReference type="UniPathway" id="UPA00051">
    <property type="reaction ID" value="UER00081"/>
</dbReference>
<evidence type="ECO:0000256" key="4">
    <source>
        <dbReference type="ARBA" id="ARBA00005178"/>
    </source>
</evidence>
<proteinExistence type="inferred from homology"/>
<dbReference type="Gene3D" id="3.20.20.20">
    <property type="entry name" value="Dihydropteroate synthase-like"/>
    <property type="match status" value="1"/>
</dbReference>
<dbReference type="eggNOG" id="COG1410">
    <property type="taxonomic scope" value="Bacteria"/>
</dbReference>
<evidence type="ECO:0000256" key="19">
    <source>
        <dbReference type="PROSITE-ProRule" id="PRU00333"/>
    </source>
</evidence>
<dbReference type="PROSITE" id="PS51337">
    <property type="entry name" value="B12_BINDING_NTER"/>
    <property type="match status" value="1"/>
</dbReference>
<dbReference type="Pfam" id="PF00809">
    <property type="entry name" value="Pterin_bind"/>
    <property type="match status" value="1"/>
</dbReference>
<keyword evidence="8 19" id="KW-0489">Methyltransferase</keyword>
<protein>
    <recommendedName>
        <fullName evidence="7">Methionine synthase</fullName>
        <ecNumber evidence="6">2.1.1.13</ecNumber>
    </recommendedName>
    <alternativeName>
        <fullName evidence="18">5-methyltetrahydrofolate--homocysteine methyltransferase</fullName>
    </alternativeName>
</protein>
<evidence type="ECO:0000313" key="26">
    <source>
        <dbReference type="Proteomes" id="UP000182135"/>
    </source>
</evidence>
<dbReference type="OrthoDB" id="9803687at2"/>
<keyword evidence="13 19" id="KW-0479">Metal-binding</keyword>
<evidence type="ECO:0000256" key="9">
    <source>
        <dbReference type="ARBA" id="ARBA00022605"/>
    </source>
</evidence>
<dbReference type="RefSeq" id="WP_027638050.1">
    <property type="nucleotide sequence ID" value="NZ_BAAACD010000024.1"/>
</dbReference>
<dbReference type="InterPro" id="IPR011005">
    <property type="entry name" value="Dihydropteroate_synth-like_sf"/>
</dbReference>
<dbReference type="InterPro" id="IPR006158">
    <property type="entry name" value="Cobalamin-bd"/>
</dbReference>
<evidence type="ECO:0000256" key="6">
    <source>
        <dbReference type="ARBA" id="ARBA00012032"/>
    </source>
</evidence>
<evidence type="ECO:0000259" key="21">
    <source>
        <dbReference type="PROSITE" id="PS50972"/>
    </source>
</evidence>
<dbReference type="InterPro" id="IPR003726">
    <property type="entry name" value="HCY_dom"/>
</dbReference>
<dbReference type="GO" id="GO:0032259">
    <property type="term" value="P:methylation"/>
    <property type="evidence" value="ECO:0007669"/>
    <property type="project" value="UniProtKB-KW"/>
</dbReference>
<dbReference type="InterPro" id="IPR036594">
    <property type="entry name" value="Meth_synthase_dom"/>
</dbReference>
<dbReference type="InterPro" id="IPR017215">
    <property type="entry name" value="MetH_bac"/>
</dbReference>